<dbReference type="RefSeq" id="WP_376776208.1">
    <property type="nucleotide sequence ID" value="NZ_JACHMN010000002.1"/>
</dbReference>
<dbReference type="PANTHER" id="PTHR46233">
    <property type="entry name" value="HYDROXYACYLGLUTATHIONE HYDROLASE GLOC"/>
    <property type="match status" value="1"/>
</dbReference>
<dbReference type="SMART" id="SM00849">
    <property type="entry name" value="Lactamase_B"/>
    <property type="match status" value="1"/>
</dbReference>
<name>A0A841BJG9_9ACTN</name>
<proteinExistence type="predicted"/>
<dbReference type="GO" id="GO:0016787">
    <property type="term" value="F:hydrolase activity"/>
    <property type="evidence" value="ECO:0007669"/>
    <property type="project" value="UniProtKB-KW"/>
</dbReference>
<comment type="caution">
    <text evidence="3">The sequence shown here is derived from an EMBL/GenBank/DDBJ whole genome shotgun (WGS) entry which is preliminary data.</text>
</comment>
<gene>
    <name evidence="3" type="ORF">F4553_002636</name>
</gene>
<protein>
    <submittedName>
        <fullName evidence="3">Glyoxylase-like metal-dependent hydrolase (Beta-lactamase superfamily II)</fullName>
    </submittedName>
</protein>
<accession>A0A841BJG9</accession>
<dbReference type="PANTHER" id="PTHR46233:SF1">
    <property type="entry name" value="CONSERVED PROTEIN"/>
    <property type="match status" value="1"/>
</dbReference>
<dbReference type="InterPro" id="IPR036866">
    <property type="entry name" value="RibonucZ/Hydroxyglut_hydro"/>
</dbReference>
<evidence type="ECO:0000313" key="3">
    <source>
        <dbReference type="EMBL" id="MBB5869257.1"/>
    </source>
</evidence>
<organism evidence="3 4">
    <name type="scientific">Allocatelliglobosispora scoriae</name>
    <dbReference type="NCBI Taxonomy" id="643052"/>
    <lineage>
        <taxon>Bacteria</taxon>
        <taxon>Bacillati</taxon>
        <taxon>Actinomycetota</taxon>
        <taxon>Actinomycetes</taxon>
        <taxon>Micromonosporales</taxon>
        <taxon>Micromonosporaceae</taxon>
        <taxon>Allocatelliglobosispora</taxon>
    </lineage>
</organism>
<evidence type="ECO:0000259" key="2">
    <source>
        <dbReference type="SMART" id="SM00849"/>
    </source>
</evidence>
<dbReference type="CDD" id="cd06262">
    <property type="entry name" value="metallo-hydrolase-like_MBL-fold"/>
    <property type="match status" value="1"/>
</dbReference>
<feature type="region of interest" description="Disordered" evidence="1">
    <location>
        <begin position="186"/>
        <end position="208"/>
    </location>
</feature>
<keyword evidence="4" id="KW-1185">Reference proteome</keyword>
<reference evidence="3 4" key="1">
    <citation type="submission" date="2020-08" db="EMBL/GenBank/DDBJ databases">
        <title>Sequencing the genomes of 1000 actinobacteria strains.</title>
        <authorList>
            <person name="Klenk H.-P."/>
        </authorList>
    </citation>
    <scope>NUCLEOTIDE SEQUENCE [LARGE SCALE GENOMIC DNA]</scope>
    <source>
        <strain evidence="3 4">DSM 45362</strain>
    </source>
</reference>
<dbReference type="InterPro" id="IPR001279">
    <property type="entry name" value="Metallo-B-lactamas"/>
</dbReference>
<feature type="domain" description="Metallo-beta-lactamase" evidence="2">
    <location>
        <begin position="23"/>
        <end position="187"/>
    </location>
</feature>
<dbReference type="AlphaFoldDB" id="A0A841BJG9"/>
<dbReference type="InterPro" id="IPR051453">
    <property type="entry name" value="MBL_Glyoxalase_II"/>
</dbReference>
<dbReference type="EMBL" id="JACHMN010000002">
    <property type="protein sequence ID" value="MBB5869257.1"/>
    <property type="molecule type" value="Genomic_DNA"/>
</dbReference>
<dbReference type="SUPFAM" id="SSF56281">
    <property type="entry name" value="Metallo-hydrolase/oxidoreductase"/>
    <property type="match status" value="1"/>
</dbReference>
<sequence>MTLHATAVLPDLEITTLEVGDFGNDAYLLRCRHTGEQLLIDAAADAKALTSLIGDGGLASVVTTHGHADHWKALAEIVASTGATAYAHPADAGSLPVPTQPLVDGDTVTVGSSSLEVIHLVGHTPGSIALLYRDPEGPPQIFTGDSLFPGGVGNTRGNAANFTSLLNDVIGKIFDRLPDSTIVHPGHGLPTTLGAERPSLPEWRERGW</sequence>
<evidence type="ECO:0000256" key="1">
    <source>
        <dbReference type="SAM" id="MobiDB-lite"/>
    </source>
</evidence>
<dbReference type="Pfam" id="PF00753">
    <property type="entry name" value="Lactamase_B"/>
    <property type="match status" value="1"/>
</dbReference>
<keyword evidence="3" id="KW-0378">Hydrolase</keyword>
<dbReference type="Gene3D" id="3.60.15.10">
    <property type="entry name" value="Ribonuclease Z/Hydroxyacylglutathione hydrolase-like"/>
    <property type="match status" value="1"/>
</dbReference>
<evidence type="ECO:0000313" key="4">
    <source>
        <dbReference type="Proteomes" id="UP000587527"/>
    </source>
</evidence>
<dbReference type="Proteomes" id="UP000587527">
    <property type="component" value="Unassembled WGS sequence"/>
</dbReference>